<evidence type="ECO:0000313" key="4">
    <source>
        <dbReference type="Proteomes" id="UP000677054"/>
    </source>
</evidence>
<protein>
    <recommendedName>
        <fullName evidence="2">MIF4G domain-containing protein</fullName>
    </recommendedName>
</protein>
<feature type="compositionally biased region" description="Basic and acidic residues" evidence="1">
    <location>
        <begin position="55"/>
        <end position="66"/>
    </location>
</feature>
<dbReference type="PANTHER" id="PTHR23253">
    <property type="entry name" value="EUKARYOTIC TRANSLATION INITIATION FACTOR 4 GAMMA"/>
    <property type="match status" value="1"/>
</dbReference>
<dbReference type="OrthoDB" id="6379360at2759"/>
<dbReference type="InterPro" id="IPR003890">
    <property type="entry name" value="MIF4G-like_typ-3"/>
</dbReference>
<dbReference type="InterPro" id="IPR016024">
    <property type="entry name" value="ARM-type_fold"/>
</dbReference>
<dbReference type="Gene3D" id="1.25.40.180">
    <property type="match status" value="1"/>
</dbReference>
<dbReference type="InterPro" id="IPR041426">
    <property type="entry name" value="Mos1_HTH"/>
</dbReference>
<proteinExistence type="predicted"/>
<dbReference type="Pfam" id="PF02854">
    <property type="entry name" value="MIF4G"/>
    <property type="match status" value="1"/>
</dbReference>
<dbReference type="EMBL" id="CAJPEV010001898">
    <property type="protein sequence ID" value="CAG0894782.1"/>
    <property type="molecule type" value="Genomic_DNA"/>
</dbReference>
<accession>A0A7R9A7S5</accession>
<dbReference type="Proteomes" id="UP000677054">
    <property type="component" value="Unassembled WGS sequence"/>
</dbReference>
<dbReference type="GO" id="GO:0003729">
    <property type="term" value="F:mRNA binding"/>
    <property type="evidence" value="ECO:0007669"/>
    <property type="project" value="TreeGrafter"/>
</dbReference>
<name>A0A7R9A7S5_9CRUS</name>
<feature type="region of interest" description="Disordered" evidence="1">
    <location>
        <begin position="185"/>
        <end position="289"/>
    </location>
</feature>
<feature type="region of interest" description="Disordered" evidence="1">
    <location>
        <begin position="55"/>
        <end position="100"/>
    </location>
</feature>
<gene>
    <name evidence="3" type="ORF">DSTB1V02_LOCUS8363</name>
</gene>
<dbReference type="PANTHER" id="PTHR23253:SF78">
    <property type="entry name" value="EUKARYOTIC TRANSLATION INITIATION FACTOR 4G1, ISOFORM B-RELATED"/>
    <property type="match status" value="1"/>
</dbReference>
<dbReference type="Gene3D" id="1.10.10.1450">
    <property type="match status" value="1"/>
</dbReference>
<dbReference type="EMBL" id="LR901415">
    <property type="protein sequence ID" value="CAD7248551.1"/>
    <property type="molecule type" value="Genomic_DNA"/>
</dbReference>
<dbReference type="AlphaFoldDB" id="A0A7R9A7S5"/>
<dbReference type="GO" id="GO:0016281">
    <property type="term" value="C:eukaryotic translation initiation factor 4F complex"/>
    <property type="evidence" value="ECO:0007669"/>
    <property type="project" value="TreeGrafter"/>
</dbReference>
<feature type="domain" description="MIF4G" evidence="2">
    <location>
        <begin position="390"/>
        <end position="641"/>
    </location>
</feature>
<feature type="compositionally biased region" description="Basic and acidic residues" evidence="1">
    <location>
        <begin position="279"/>
        <end position="289"/>
    </location>
</feature>
<sequence>MAPIERATLRPIVYYEFLQGHSARATEDNICTAFEGNVVHYSTLSRWLKRLESGDTSFGDRPRSGQEEAEYPEEDDMAENEYETDSPGRYSACGKKTGRSMVSSCTSNVDRIGNKSHQHDEKIRKSIGRYPQSDAFRGTCHDDSEMADWNPRINAKEQREGESICRKPNIGDNVHLQRSGAEYGAGPAMGKTWNRVGLHTDSKPVRRETNRPEETTTQRGLHLRIHLAWQRDGREDKNGEILEESKEKKPIGEALQSPLPDPGGAATQETQSKAMPTELDSKGEGERGDAMEGDLEAFETESPIASPSHLAPSALAPPLDLGSVNYLHCTKGLLKGQEHLENKIKAPTEVMENMQPFNEKMELHSTENAWKPRLKTAVVDLGDSAKEDLYKKFRAILNKVSPGNFETLVKQVRDLPIDTKEKLEGVTDLIFNKAVNEPQFSLVYASMCQTLAKTIQVPLEPIKGTPASPTINFRKVLLVKCQMEFEALYHEYSLRERRQAEIDTAERDGKKKELRLELMEQGRLIRRRNLGIVRFIGELFKLGMLTVKIMHECIQQLFSGWAKSRDEGSLECLCKLLTTIGKHMEDSDLTMKGGSSCLNSEMHRQQMNSYFKTIDKIVKARLTSSRVRFILQDVIDLREPNISGESLTSEVRGYNSSSATLRRPHATMKIKRPGLLAEGGDLVARRRTSLYHHLHQTQKLLQRFRWKVTKLLELSEPLRQLYLEIVVHTHYPYK</sequence>
<organism evidence="3">
    <name type="scientific">Darwinula stevensoni</name>
    <dbReference type="NCBI Taxonomy" id="69355"/>
    <lineage>
        <taxon>Eukaryota</taxon>
        <taxon>Metazoa</taxon>
        <taxon>Ecdysozoa</taxon>
        <taxon>Arthropoda</taxon>
        <taxon>Crustacea</taxon>
        <taxon>Oligostraca</taxon>
        <taxon>Ostracoda</taxon>
        <taxon>Podocopa</taxon>
        <taxon>Podocopida</taxon>
        <taxon>Darwinulocopina</taxon>
        <taxon>Darwinuloidea</taxon>
        <taxon>Darwinulidae</taxon>
        <taxon>Darwinula</taxon>
    </lineage>
</organism>
<dbReference type="GO" id="GO:0003743">
    <property type="term" value="F:translation initiation factor activity"/>
    <property type="evidence" value="ECO:0007669"/>
    <property type="project" value="TreeGrafter"/>
</dbReference>
<feature type="compositionally biased region" description="Basic and acidic residues" evidence="1">
    <location>
        <begin position="229"/>
        <end position="251"/>
    </location>
</feature>
<evidence type="ECO:0000256" key="1">
    <source>
        <dbReference type="SAM" id="MobiDB-lite"/>
    </source>
</evidence>
<keyword evidence="4" id="KW-1185">Reference proteome</keyword>
<dbReference type="SUPFAM" id="SSF48371">
    <property type="entry name" value="ARM repeat"/>
    <property type="match status" value="1"/>
</dbReference>
<feature type="compositionally biased region" description="Basic and acidic residues" evidence="1">
    <location>
        <begin position="198"/>
        <end position="216"/>
    </location>
</feature>
<evidence type="ECO:0000313" key="3">
    <source>
        <dbReference type="EMBL" id="CAD7248551.1"/>
    </source>
</evidence>
<dbReference type="Pfam" id="PF17906">
    <property type="entry name" value="HTH_48"/>
    <property type="match status" value="1"/>
</dbReference>
<reference evidence="3" key="1">
    <citation type="submission" date="2020-11" db="EMBL/GenBank/DDBJ databases">
        <authorList>
            <person name="Tran Van P."/>
        </authorList>
    </citation>
    <scope>NUCLEOTIDE SEQUENCE</scope>
</reference>
<dbReference type="SMART" id="SM00543">
    <property type="entry name" value="MIF4G"/>
    <property type="match status" value="1"/>
</dbReference>
<evidence type="ECO:0000259" key="2">
    <source>
        <dbReference type="SMART" id="SM00543"/>
    </source>
</evidence>
<feature type="compositionally biased region" description="Acidic residues" evidence="1">
    <location>
        <begin position="67"/>
        <end position="84"/>
    </location>
</feature>